<dbReference type="AlphaFoldDB" id="A0A1G2HYQ8"/>
<protein>
    <submittedName>
        <fullName evidence="2">Uncharacterized protein</fullName>
    </submittedName>
</protein>
<proteinExistence type="predicted"/>
<evidence type="ECO:0000313" key="3">
    <source>
        <dbReference type="Proteomes" id="UP000176421"/>
    </source>
</evidence>
<organism evidence="2 3">
    <name type="scientific">Candidatus Staskawiczbacteria bacterium RIFCSPHIGHO2_02_FULL_34_9</name>
    <dbReference type="NCBI Taxonomy" id="1802206"/>
    <lineage>
        <taxon>Bacteria</taxon>
        <taxon>Candidatus Staskawicziibacteriota</taxon>
    </lineage>
</organism>
<keyword evidence="1" id="KW-0812">Transmembrane</keyword>
<gene>
    <name evidence="2" type="ORF">A3D35_02550</name>
</gene>
<dbReference type="Proteomes" id="UP000176421">
    <property type="component" value="Unassembled WGS sequence"/>
</dbReference>
<dbReference type="STRING" id="1802206.A3D35_02550"/>
<sequence>MNHNMNEEASNKNWLVRIVKSKATYVVILLIISNIVFYLKYKDAEWSLKYSRAVPRIELSNTLKYSPGLLNGRIIGFVAFKNIEDQPKDLKQYLIIEANNQVFTAQDVYAFDSLAPRYTEPYALKVVENNNNNITLKDDTGNVFIIDKPLATVSWIDPQGDRSDLIIDDSQYRDFILSLYKD</sequence>
<feature type="transmembrane region" description="Helical" evidence="1">
    <location>
        <begin position="23"/>
        <end position="41"/>
    </location>
</feature>
<name>A0A1G2HYQ8_9BACT</name>
<accession>A0A1G2HYQ8</accession>
<keyword evidence="1" id="KW-0472">Membrane</keyword>
<reference evidence="2 3" key="1">
    <citation type="journal article" date="2016" name="Nat. Commun.">
        <title>Thousands of microbial genomes shed light on interconnected biogeochemical processes in an aquifer system.</title>
        <authorList>
            <person name="Anantharaman K."/>
            <person name="Brown C.T."/>
            <person name="Hug L.A."/>
            <person name="Sharon I."/>
            <person name="Castelle C.J."/>
            <person name="Probst A.J."/>
            <person name="Thomas B.C."/>
            <person name="Singh A."/>
            <person name="Wilkins M.J."/>
            <person name="Karaoz U."/>
            <person name="Brodie E.L."/>
            <person name="Williams K.H."/>
            <person name="Hubbard S.S."/>
            <person name="Banfield J.F."/>
        </authorList>
    </citation>
    <scope>NUCLEOTIDE SEQUENCE [LARGE SCALE GENOMIC DNA]</scope>
</reference>
<evidence type="ECO:0000256" key="1">
    <source>
        <dbReference type="SAM" id="Phobius"/>
    </source>
</evidence>
<dbReference type="EMBL" id="MHOS01000034">
    <property type="protein sequence ID" value="OGZ67623.1"/>
    <property type="molecule type" value="Genomic_DNA"/>
</dbReference>
<comment type="caution">
    <text evidence="2">The sequence shown here is derived from an EMBL/GenBank/DDBJ whole genome shotgun (WGS) entry which is preliminary data.</text>
</comment>
<evidence type="ECO:0000313" key="2">
    <source>
        <dbReference type="EMBL" id="OGZ67623.1"/>
    </source>
</evidence>
<keyword evidence="1" id="KW-1133">Transmembrane helix</keyword>